<dbReference type="AlphaFoldDB" id="A0AAV7L3A1"/>
<comment type="caution">
    <text evidence="2">The sequence shown here is derived from an EMBL/GenBank/DDBJ whole genome shotgun (WGS) entry which is preliminary data.</text>
</comment>
<dbReference type="Proteomes" id="UP001066276">
    <property type="component" value="Chromosome 12"/>
</dbReference>
<dbReference type="EMBL" id="JANPWB010000016">
    <property type="protein sequence ID" value="KAJ1085568.1"/>
    <property type="molecule type" value="Genomic_DNA"/>
</dbReference>
<accession>A0AAV7L3A1</accession>
<organism evidence="2 3">
    <name type="scientific">Pleurodeles waltl</name>
    <name type="common">Iberian ribbed newt</name>
    <dbReference type="NCBI Taxonomy" id="8319"/>
    <lineage>
        <taxon>Eukaryota</taxon>
        <taxon>Metazoa</taxon>
        <taxon>Chordata</taxon>
        <taxon>Craniata</taxon>
        <taxon>Vertebrata</taxon>
        <taxon>Euteleostomi</taxon>
        <taxon>Amphibia</taxon>
        <taxon>Batrachia</taxon>
        <taxon>Caudata</taxon>
        <taxon>Salamandroidea</taxon>
        <taxon>Salamandridae</taxon>
        <taxon>Pleurodelinae</taxon>
        <taxon>Pleurodeles</taxon>
    </lineage>
</organism>
<name>A0AAV7L3A1_PLEWA</name>
<proteinExistence type="predicted"/>
<sequence length="93" mass="10394">MKAAPRQYATAPQECPGLSILAPDAPAALCRGHTRPCNLTHQTPRKPTTAVTKPRERRHLRKPHSVLGTLGRVLEVEPCTCRYSLSEHQFRTQ</sequence>
<protein>
    <submittedName>
        <fullName evidence="2">Uncharacterized protein</fullName>
    </submittedName>
</protein>
<reference evidence="2" key="1">
    <citation type="journal article" date="2022" name="bioRxiv">
        <title>Sequencing and chromosome-scale assembly of the giantPleurodeles waltlgenome.</title>
        <authorList>
            <person name="Brown T."/>
            <person name="Elewa A."/>
            <person name="Iarovenko S."/>
            <person name="Subramanian E."/>
            <person name="Araus A.J."/>
            <person name="Petzold A."/>
            <person name="Susuki M."/>
            <person name="Suzuki K.-i.T."/>
            <person name="Hayashi T."/>
            <person name="Toyoda A."/>
            <person name="Oliveira C."/>
            <person name="Osipova E."/>
            <person name="Leigh N.D."/>
            <person name="Simon A."/>
            <person name="Yun M.H."/>
        </authorList>
    </citation>
    <scope>NUCLEOTIDE SEQUENCE</scope>
    <source>
        <strain evidence="2">20211129_DDA</strain>
        <tissue evidence="2">Liver</tissue>
    </source>
</reference>
<keyword evidence="3" id="KW-1185">Reference proteome</keyword>
<evidence type="ECO:0000313" key="3">
    <source>
        <dbReference type="Proteomes" id="UP001066276"/>
    </source>
</evidence>
<gene>
    <name evidence="2" type="ORF">NDU88_005698</name>
</gene>
<evidence type="ECO:0000256" key="1">
    <source>
        <dbReference type="SAM" id="MobiDB-lite"/>
    </source>
</evidence>
<evidence type="ECO:0000313" key="2">
    <source>
        <dbReference type="EMBL" id="KAJ1085568.1"/>
    </source>
</evidence>
<feature type="compositionally biased region" description="Polar residues" evidence="1">
    <location>
        <begin position="38"/>
        <end position="51"/>
    </location>
</feature>
<feature type="region of interest" description="Disordered" evidence="1">
    <location>
        <begin position="38"/>
        <end position="58"/>
    </location>
</feature>